<organism evidence="4 5">
    <name type="scientific">Catenulispora yoronensis</name>
    <dbReference type="NCBI Taxonomy" id="450799"/>
    <lineage>
        <taxon>Bacteria</taxon>
        <taxon>Bacillati</taxon>
        <taxon>Actinomycetota</taxon>
        <taxon>Actinomycetes</taxon>
        <taxon>Catenulisporales</taxon>
        <taxon>Catenulisporaceae</taxon>
        <taxon>Catenulispora</taxon>
    </lineage>
</organism>
<dbReference type="InterPro" id="IPR027268">
    <property type="entry name" value="Peptidase_M4/M1_CTD_sf"/>
</dbReference>
<gene>
    <name evidence="4" type="ORF">GCM10009839_50040</name>
</gene>
<dbReference type="Pfam" id="PF01433">
    <property type="entry name" value="Peptidase_M1"/>
    <property type="match status" value="1"/>
</dbReference>
<name>A0ABP5G7J2_9ACTN</name>
<accession>A0ABP5G7J2</accession>
<evidence type="ECO:0000259" key="3">
    <source>
        <dbReference type="SMART" id="SM00736"/>
    </source>
</evidence>
<dbReference type="InterPro" id="IPR015919">
    <property type="entry name" value="Cadherin-like_sf"/>
</dbReference>
<dbReference type="RefSeq" id="WP_344668087.1">
    <property type="nucleotide sequence ID" value="NZ_BAAAQN010000031.1"/>
</dbReference>
<dbReference type="Proteomes" id="UP001500751">
    <property type="component" value="Unassembled WGS sequence"/>
</dbReference>
<protein>
    <submittedName>
        <fullName evidence="4">Ig domain-containing protein</fullName>
    </submittedName>
</protein>
<feature type="chain" id="PRO_5046374736" evidence="2">
    <location>
        <begin position="35"/>
        <end position="712"/>
    </location>
</feature>
<feature type="region of interest" description="Disordered" evidence="1">
    <location>
        <begin position="455"/>
        <end position="474"/>
    </location>
</feature>
<dbReference type="SMART" id="SM00736">
    <property type="entry name" value="CADG"/>
    <property type="match status" value="1"/>
</dbReference>
<dbReference type="InterPro" id="IPR013783">
    <property type="entry name" value="Ig-like_fold"/>
</dbReference>
<dbReference type="Gene3D" id="2.60.40.10">
    <property type="entry name" value="Immunoglobulins"/>
    <property type="match status" value="1"/>
</dbReference>
<proteinExistence type="predicted"/>
<dbReference type="InterPro" id="IPR006644">
    <property type="entry name" value="Cadg"/>
</dbReference>
<dbReference type="InterPro" id="IPR014782">
    <property type="entry name" value="Peptidase_M1_dom"/>
</dbReference>
<dbReference type="SUPFAM" id="SSF55486">
    <property type="entry name" value="Metalloproteases ('zincins'), catalytic domain"/>
    <property type="match status" value="1"/>
</dbReference>
<evidence type="ECO:0000256" key="1">
    <source>
        <dbReference type="SAM" id="MobiDB-lite"/>
    </source>
</evidence>
<dbReference type="SUPFAM" id="SSF49313">
    <property type="entry name" value="Cadherin-like"/>
    <property type="match status" value="1"/>
</dbReference>
<dbReference type="Gene3D" id="2.60.120.260">
    <property type="entry name" value="Galactose-binding domain-like"/>
    <property type="match status" value="1"/>
</dbReference>
<keyword evidence="2" id="KW-0732">Signal</keyword>
<dbReference type="PANTHER" id="PTHR45726">
    <property type="entry name" value="LEUKOTRIENE A-4 HYDROLASE"/>
    <property type="match status" value="1"/>
</dbReference>
<sequence length="712" mass="73782">MRSARIRLGAVGTILALTAALLTTLWSSPQTATAATAAAAAPGAACTPAQVIGNPGLESGSTPWTASPAGLIGSFSGQPAHGGSRVAWIDGNGSAATESLSQSVTIPAGCTTASLTFWLHIDTAETTTSVQYDKLTVKFGGTTLATYSNLNAASGYQQRTFDVSAFAGQTASLNLTGVEDASLQTSFVVDDFALNVGGGSTSQNPVVTNPGPQTSTVGTAASLQIQATDPQNDVLTYSATGLPAGLSLNSATGLVSGTPTTAGSSTVVVTATDPGSNAGTASFQWTVNPSGSPDATRTPAQGSYTLDLTSNATGTNWTGHEGISFTNVAATPLTEVYLRLWDNAHGTCPSNQPITVTNVTGGTAGALEVSCTALKVTLPAPLGQNQSASIGFDVTITVPSGTDRFGSDGSYNFIGNAIPVLAVHDGSGWHLDPYTNNGESFYQLISNYSVRLDHPTSVQTPTTGTATETPGASGRTITTATATNVREFAWVAGPFVKTTATTSTGVVVNMWRTSGVSASTAASLLSTATSAMVGHASRWGAYPYGEVDVVLDNNFWFGGMEYPGLTLDTTSATALIHELGHQWFYGIVGDDEYNTPWLDEGFTDYITDVQQGITGDGCWTGSWASSAEKITNSMAYWDAHSSRYSTVVYGYGKCALHDLRRTMGDTAFNTMLRNYAQSHWYGISTVADFKAAAQAATSVNLTSFWTTHRIDG</sequence>
<reference evidence="5" key="1">
    <citation type="journal article" date="2019" name="Int. J. Syst. Evol. Microbiol.">
        <title>The Global Catalogue of Microorganisms (GCM) 10K type strain sequencing project: providing services to taxonomists for standard genome sequencing and annotation.</title>
        <authorList>
            <consortium name="The Broad Institute Genomics Platform"/>
            <consortium name="The Broad Institute Genome Sequencing Center for Infectious Disease"/>
            <person name="Wu L."/>
            <person name="Ma J."/>
        </authorList>
    </citation>
    <scope>NUCLEOTIDE SEQUENCE [LARGE SCALE GENOMIC DNA]</scope>
    <source>
        <strain evidence="5">JCM 16014</strain>
    </source>
</reference>
<comment type="caution">
    <text evidence="4">The sequence shown here is derived from an EMBL/GenBank/DDBJ whole genome shotgun (WGS) entry which is preliminary data.</text>
</comment>
<dbReference type="CDD" id="cd09604">
    <property type="entry name" value="M1_APN_like"/>
    <property type="match status" value="1"/>
</dbReference>
<feature type="signal peptide" evidence="2">
    <location>
        <begin position="1"/>
        <end position="34"/>
    </location>
</feature>
<dbReference type="Gene3D" id="1.10.390.10">
    <property type="entry name" value="Neutral Protease Domain 2"/>
    <property type="match status" value="1"/>
</dbReference>
<evidence type="ECO:0000256" key="2">
    <source>
        <dbReference type="SAM" id="SignalP"/>
    </source>
</evidence>
<dbReference type="Pfam" id="PF05345">
    <property type="entry name" value="He_PIG"/>
    <property type="match status" value="1"/>
</dbReference>
<evidence type="ECO:0000313" key="4">
    <source>
        <dbReference type="EMBL" id="GAA2041560.1"/>
    </source>
</evidence>
<dbReference type="EMBL" id="BAAAQN010000031">
    <property type="protein sequence ID" value="GAA2041560.1"/>
    <property type="molecule type" value="Genomic_DNA"/>
</dbReference>
<feature type="domain" description="Dystroglycan-type cadherin-like" evidence="3">
    <location>
        <begin position="205"/>
        <end position="294"/>
    </location>
</feature>
<keyword evidence="5" id="KW-1185">Reference proteome</keyword>
<evidence type="ECO:0000313" key="5">
    <source>
        <dbReference type="Proteomes" id="UP001500751"/>
    </source>
</evidence>
<dbReference type="PANTHER" id="PTHR45726:SF3">
    <property type="entry name" value="LEUKOTRIENE A-4 HYDROLASE"/>
    <property type="match status" value="1"/>
</dbReference>
<dbReference type="InterPro" id="IPR034015">
    <property type="entry name" value="M1_LTA4H"/>
</dbReference>
<feature type="compositionally biased region" description="Low complexity" evidence="1">
    <location>
        <begin position="460"/>
        <end position="472"/>
    </location>
</feature>